<feature type="transmembrane region" description="Helical" evidence="1">
    <location>
        <begin position="183"/>
        <end position="202"/>
    </location>
</feature>
<keyword evidence="1" id="KW-0472">Membrane</keyword>
<sequence length="425" mass="46159">MNPFFIVILLTMICIILSVKSLSSLEQGVIKNFLITLEFWRNGFFSLLGFTLQMMMILVFGYCLAIYKPIYSFLRKLADLPQTHISAAVFIAGIAMIAGLLNWGFGLIVGALLARFVTIALREKGVRVHAGLLAACGALGMAVWHGGFSGSAPLKVAEKDHFLEEMIGVIPISDSILSSFNSLVTSGLFLAFVITAFILASVSKSSYSPTHAIPLRAIPTGDGPSIARWVGILMLLIVGVAAFQPKETLASFFDLNLVNFTLFALVLVVYKSLDRFTESVGEGIKSSVDIFIQFPFYAGILGMLSDSGVLSSFSTWVFENSSAESLPVYTFVSAAVVNFFVPSGGGQWAVQGPILMDAAVSLHLPLGKMVMAFSYGDQISNLLQPFWLLPLLAITGVSAAKILKFSFWFFLVGFIYVLGVMFFLF</sequence>
<comment type="caution">
    <text evidence="2">The sequence shown here is derived from an EMBL/GenBank/DDBJ whole genome shotgun (WGS) entry which is preliminary data.</text>
</comment>
<evidence type="ECO:0000313" key="3">
    <source>
        <dbReference type="Proteomes" id="UP001595805"/>
    </source>
</evidence>
<feature type="transmembrane region" description="Helical" evidence="1">
    <location>
        <begin position="290"/>
        <end position="314"/>
    </location>
</feature>
<accession>A0ABV8ASU4</accession>
<dbReference type="Pfam" id="PF02667">
    <property type="entry name" value="SCFA_trans"/>
    <property type="match status" value="2"/>
</dbReference>
<keyword evidence="3" id="KW-1185">Reference proteome</keyword>
<dbReference type="PANTHER" id="PTHR41983">
    <property type="entry name" value="SHORT-CHAIN FATTY ACID TRANSPORTER-RELATED"/>
    <property type="match status" value="1"/>
</dbReference>
<feature type="transmembrane region" description="Helical" evidence="1">
    <location>
        <begin position="326"/>
        <end position="342"/>
    </location>
</feature>
<feature type="transmembrane region" description="Helical" evidence="1">
    <location>
        <begin position="226"/>
        <end position="243"/>
    </location>
</feature>
<evidence type="ECO:0000256" key="1">
    <source>
        <dbReference type="SAM" id="Phobius"/>
    </source>
</evidence>
<feature type="transmembrane region" description="Helical" evidence="1">
    <location>
        <begin position="249"/>
        <end position="270"/>
    </location>
</feature>
<feature type="transmembrane region" description="Helical" evidence="1">
    <location>
        <begin position="87"/>
        <end position="114"/>
    </location>
</feature>
<organism evidence="2 3">
    <name type="scientific">Algoriphagus namhaensis</name>
    <dbReference type="NCBI Taxonomy" id="915353"/>
    <lineage>
        <taxon>Bacteria</taxon>
        <taxon>Pseudomonadati</taxon>
        <taxon>Bacteroidota</taxon>
        <taxon>Cytophagia</taxon>
        <taxon>Cytophagales</taxon>
        <taxon>Cyclobacteriaceae</taxon>
        <taxon>Algoriphagus</taxon>
    </lineage>
</organism>
<proteinExistence type="predicted"/>
<feature type="transmembrane region" description="Helical" evidence="1">
    <location>
        <begin position="6"/>
        <end position="23"/>
    </location>
</feature>
<evidence type="ECO:0000313" key="2">
    <source>
        <dbReference type="EMBL" id="MFC3880717.1"/>
    </source>
</evidence>
<keyword evidence="1" id="KW-1133">Transmembrane helix</keyword>
<gene>
    <name evidence="2" type="ORF">ACFOSV_11035</name>
</gene>
<dbReference type="InterPro" id="IPR006160">
    <property type="entry name" value="SCFA_transpt_AtoE"/>
</dbReference>
<name>A0ABV8ASU4_9BACT</name>
<protein>
    <submittedName>
        <fullName evidence="2">TIGR00366 family protein</fullName>
    </submittedName>
</protein>
<dbReference type="EMBL" id="JBHRZS010000007">
    <property type="protein sequence ID" value="MFC3880717.1"/>
    <property type="molecule type" value="Genomic_DNA"/>
</dbReference>
<dbReference type="Proteomes" id="UP001595805">
    <property type="component" value="Unassembled WGS sequence"/>
</dbReference>
<feature type="transmembrane region" description="Helical" evidence="1">
    <location>
        <begin position="44"/>
        <end position="67"/>
    </location>
</feature>
<dbReference type="PANTHER" id="PTHR41983:SF2">
    <property type="entry name" value="SHORT-CHAIN FATTY ACID TRANSPORTER-RELATED"/>
    <property type="match status" value="1"/>
</dbReference>
<dbReference type="RefSeq" id="WP_377907295.1">
    <property type="nucleotide sequence ID" value="NZ_JBHRZS010000007.1"/>
</dbReference>
<keyword evidence="1" id="KW-0812">Transmembrane</keyword>
<reference evidence="3" key="1">
    <citation type="journal article" date="2019" name="Int. J. Syst. Evol. Microbiol.">
        <title>The Global Catalogue of Microorganisms (GCM) 10K type strain sequencing project: providing services to taxonomists for standard genome sequencing and annotation.</title>
        <authorList>
            <consortium name="The Broad Institute Genomics Platform"/>
            <consortium name="The Broad Institute Genome Sequencing Center for Infectious Disease"/>
            <person name="Wu L."/>
            <person name="Ma J."/>
        </authorList>
    </citation>
    <scope>NUCLEOTIDE SEQUENCE [LARGE SCALE GENOMIC DNA]</scope>
    <source>
        <strain evidence="3">CCUG 60523</strain>
    </source>
</reference>
<feature type="transmembrane region" description="Helical" evidence="1">
    <location>
        <begin position="407"/>
        <end position="424"/>
    </location>
</feature>
<feature type="transmembrane region" description="Helical" evidence="1">
    <location>
        <begin position="126"/>
        <end position="144"/>
    </location>
</feature>